<evidence type="ECO:0000256" key="1">
    <source>
        <dbReference type="ARBA" id="ARBA00001911"/>
    </source>
</evidence>
<dbReference type="InterPro" id="IPR036291">
    <property type="entry name" value="NAD(P)-bd_dom_sf"/>
</dbReference>
<dbReference type="InterPro" id="IPR044516">
    <property type="entry name" value="UXS-like"/>
</dbReference>
<dbReference type="Proteomes" id="UP000464787">
    <property type="component" value="Chromosome"/>
</dbReference>
<sequence>MPHAALRPPFESDLEAVTDAIGAADWAQLRGRHVFLTGGTGFVGKWLLASLLHAGRRFALDCRITVLSRNPQAFRSEAPFLAQAPGVSLLQGDVRSFAWPDQRFDLVIHAATDVVASATPLETFDTCVQGTRRVLDLAVQAGAQRVLLVSSGAMYGRQPEGQEGVPESWLGAPDIRDARSAYGEGKRATEWLGAAYSKQHGLDVRVARCFAFLGPYLPLDKHFALGNFLRDAMAGQPIVIQGDGTALRSYLYAADMAAWLWAILLRGERGGTYNVGGGEAVSIAQLARRIAQALASPSAVTVQGQAGGGMAPDRYVPDTRKALGALALGVPLALDEAIRRTAAWHRAATDLPA</sequence>
<evidence type="ECO:0000259" key="5">
    <source>
        <dbReference type="Pfam" id="PF01370"/>
    </source>
</evidence>
<dbReference type="GO" id="GO:0070403">
    <property type="term" value="F:NAD+ binding"/>
    <property type="evidence" value="ECO:0007669"/>
    <property type="project" value="InterPro"/>
</dbReference>
<gene>
    <name evidence="6" type="ORF">GT347_20550</name>
</gene>
<reference evidence="6 7" key="1">
    <citation type="submission" date="2020-01" db="EMBL/GenBank/DDBJ databases">
        <title>Genome sequencing of strain KACC 21265.</title>
        <authorList>
            <person name="Heo J."/>
            <person name="Kim S.-J."/>
            <person name="Kim J.-S."/>
            <person name="Hong S.-B."/>
            <person name="Kwon S.-W."/>
        </authorList>
    </citation>
    <scope>NUCLEOTIDE SEQUENCE [LARGE SCALE GENOMIC DNA]</scope>
    <source>
        <strain evidence="6 7">KACC 21265</strain>
    </source>
</reference>
<dbReference type="EMBL" id="CP047650">
    <property type="protein sequence ID" value="QHJ00156.1"/>
    <property type="molecule type" value="Genomic_DNA"/>
</dbReference>
<dbReference type="Gene3D" id="3.40.50.720">
    <property type="entry name" value="NAD(P)-binding Rossmann-like Domain"/>
    <property type="match status" value="1"/>
</dbReference>
<proteinExistence type="predicted"/>
<keyword evidence="4" id="KW-0456">Lyase</keyword>
<evidence type="ECO:0000313" key="7">
    <source>
        <dbReference type="Proteomes" id="UP000464787"/>
    </source>
</evidence>
<dbReference type="GO" id="GO:0005737">
    <property type="term" value="C:cytoplasm"/>
    <property type="evidence" value="ECO:0007669"/>
    <property type="project" value="TreeGrafter"/>
</dbReference>
<dbReference type="SUPFAM" id="SSF51735">
    <property type="entry name" value="NAD(P)-binding Rossmann-fold domains"/>
    <property type="match status" value="1"/>
</dbReference>
<dbReference type="Pfam" id="PF01370">
    <property type="entry name" value="Epimerase"/>
    <property type="match status" value="1"/>
</dbReference>
<dbReference type="PANTHER" id="PTHR43078">
    <property type="entry name" value="UDP-GLUCURONIC ACID DECARBOXYLASE-RELATED"/>
    <property type="match status" value="1"/>
</dbReference>
<accession>A0A857JBS4</accession>
<dbReference type="InterPro" id="IPR001509">
    <property type="entry name" value="Epimerase_deHydtase"/>
</dbReference>
<dbReference type="GO" id="GO:0048040">
    <property type="term" value="F:UDP-glucuronate decarboxylase activity"/>
    <property type="evidence" value="ECO:0007669"/>
    <property type="project" value="TreeGrafter"/>
</dbReference>
<dbReference type="PANTHER" id="PTHR43078:SF6">
    <property type="entry name" value="UDP-GLUCURONIC ACID DECARBOXYLASE 1"/>
    <property type="match status" value="1"/>
</dbReference>
<evidence type="ECO:0000256" key="2">
    <source>
        <dbReference type="ARBA" id="ARBA00022793"/>
    </source>
</evidence>
<dbReference type="RefSeq" id="WP_160553966.1">
    <property type="nucleotide sequence ID" value="NZ_CP047650.1"/>
</dbReference>
<dbReference type="KEGG" id="xyk:GT347_20550"/>
<evidence type="ECO:0000256" key="4">
    <source>
        <dbReference type="ARBA" id="ARBA00023239"/>
    </source>
</evidence>
<keyword evidence="2" id="KW-0210">Decarboxylase</keyword>
<dbReference type="AlphaFoldDB" id="A0A857JBS4"/>
<protein>
    <submittedName>
        <fullName evidence="6">NAD-dependent epimerase/dehydratase family protein</fullName>
    </submittedName>
</protein>
<feature type="domain" description="NAD-dependent epimerase/dehydratase" evidence="5">
    <location>
        <begin position="34"/>
        <end position="276"/>
    </location>
</feature>
<name>A0A857JBS4_9BURK</name>
<keyword evidence="3" id="KW-0520">NAD</keyword>
<evidence type="ECO:0000256" key="3">
    <source>
        <dbReference type="ARBA" id="ARBA00023027"/>
    </source>
</evidence>
<keyword evidence="7" id="KW-1185">Reference proteome</keyword>
<evidence type="ECO:0000313" key="6">
    <source>
        <dbReference type="EMBL" id="QHJ00156.1"/>
    </source>
</evidence>
<organism evidence="6 7">
    <name type="scientific">Xylophilus rhododendri</name>
    <dbReference type="NCBI Taxonomy" id="2697032"/>
    <lineage>
        <taxon>Bacteria</taxon>
        <taxon>Pseudomonadati</taxon>
        <taxon>Pseudomonadota</taxon>
        <taxon>Betaproteobacteria</taxon>
        <taxon>Burkholderiales</taxon>
        <taxon>Xylophilus</taxon>
    </lineage>
</organism>
<dbReference type="GO" id="GO:0042732">
    <property type="term" value="P:D-xylose metabolic process"/>
    <property type="evidence" value="ECO:0007669"/>
    <property type="project" value="InterPro"/>
</dbReference>
<comment type="cofactor">
    <cofactor evidence="1">
        <name>NAD(+)</name>
        <dbReference type="ChEBI" id="CHEBI:57540"/>
    </cofactor>
</comment>